<dbReference type="PROSITE" id="PS01081">
    <property type="entry name" value="HTH_TETR_1"/>
    <property type="match status" value="1"/>
</dbReference>
<evidence type="ECO:0000256" key="2">
    <source>
        <dbReference type="PROSITE-ProRule" id="PRU00335"/>
    </source>
</evidence>
<feature type="domain" description="HTH tetR-type" evidence="3">
    <location>
        <begin position="10"/>
        <end position="70"/>
    </location>
</feature>
<sequence>MTTIFEQIDKEKRKRIANAAFEEFAKNGYDNASTNQVVKHANISKGILFHYFGNKKGLYDQLVDYSIVLIKEHVSDHIDWKERDFFNRIQQIMLLKVQLVEDYPYIYEFQKRIFLGKTQKDMLKIAGEEATLLAQRIYSDNIDFSLFKKDINLATGMEIINWTFEGLSSKLWKTTLNQKIDLQEALRESERYIALLKNLFYHSEMENDA</sequence>
<name>A0A934PAF3_9STRE</name>
<proteinExistence type="predicted"/>
<dbReference type="GO" id="GO:0003677">
    <property type="term" value="F:DNA binding"/>
    <property type="evidence" value="ECO:0007669"/>
    <property type="project" value="UniProtKB-UniRule"/>
</dbReference>
<gene>
    <name evidence="4" type="ORF">JHK64_05245</name>
</gene>
<dbReference type="Gene3D" id="1.10.10.60">
    <property type="entry name" value="Homeodomain-like"/>
    <property type="match status" value="1"/>
</dbReference>
<feature type="DNA-binding region" description="H-T-H motif" evidence="2">
    <location>
        <begin position="33"/>
        <end position="52"/>
    </location>
</feature>
<dbReference type="InterPro" id="IPR009057">
    <property type="entry name" value="Homeodomain-like_sf"/>
</dbReference>
<dbReference type="InterPro" id="IPR001647">
    <property type="entry name" value="HTH_TetR"/>
</dbReference>
<dbReference type="SUPFAM" id="SSF48498">
    <property type="entry name" value="Tetracyclin repressor-like, C-terminal domain"/>
    <property type="match status" value="1"/>
</dbReference>
<dbReference type="SUPFAM" id="SSF46689">
    <property type="entry name" value="Homeodomain-like"/>
    <property type="match status" value="1"/>
</dbReference>
<dbReference type="Pfam" id="PF00440">
    <property type="entry name" value="TetR_N"/>
    <property type="match status" value="1"/>
</dbReference>
<dbReference type="AlphaFoldDB" id="A0A934PAF3"/>
<dbReference type="RefSeq" id="WP_199567948.1">
    <property type="nucleotide sequence ID" value="NZ_JAENBP010000005.1"/>
</dbReference>
<organism evidence="4 5">
    <name type="scientific">Streptococcus zalophi</name>
    <dbReference type="NCBI Taxonomy" id="640031"/>
    <lineage>
        <taxon>Bacteria</taxon>
        <taxon>Bacillati</taxon>
        <taxon>Bacillota</taxon>
        <taxon>Bacilli</taxon>
        <taxon>Lactobacillales</taxon>
        <taxon>Streptococcaceae</taxon>
        <taxon>Streptococcus</taxon>
    </lineage>
</organism>
<dbReference type="Proteomes" id="UP000644875">
    <property type="component" value="Unassembled WGS sequence"/>
</dbReference>
<keyword evidence="1 2" id="KW-0238">DNA-binding</keyword>
<comment type="caution">
    <text evidence="4">The sequence shown here is derived from an EMBL/GenBank/DDBJ whole genome shotgun (WGS) entry which is preliminary data.</text>
</comment>
<accession>A0A934PAF3</accession>
<dbReference type="EMBL" id="JAENBP010000005">
    <property type="protein sequence ID" value="MBJ8350035.1"/>
    <property type="molecule type" value="Genomic_DNA"/>
</dbReference>
<reference evidence="4 5" key="1">
    <citation type="journal article" date="2021" name="Int. J. Syst. Evol. Microbiol.">
        <title>Streptococcus vicugnae sp. nov., isolated from faeces of alpacas (Vicugna pacos) and cattle (Bos taurus), Streptococcus zalophi sp. nov., and Streptococcus pacificus sp. nov., isolated from respiratory tract of California sea lions (Zalophus californianus).</title>
        <authorList>
            <person name="Volokhov D.V."/>
            <person name="Zagorodnyaya T.A."/>
            <person name="Shen Z."/>
            <person name="Blom J."/>
            <person name="Furtak V.A."/>
            <person name="Eisenberg T."/>
            <person name="Fan P."/>
            <person name="Jeong K.C."/>
            <person name="Gao Y."/>
            <person name="Zhang S."/>
            <person name="Amselle M."/>
        </authorList>
    </citation>
    <scope>NUCLEOTIDE SEQUENCE [LARGE SCALE GENOMIC DNA]</scope>
    <source>
        <strain evidence="5">CSL7508-lung</strain>
    </source>
</reference>
<keyword evidence="5" id="KW-1185">Reference proteome</keyword>
<dbReference type="Gene3D" id="1.10.357.10">
    <property type="entry name" value="Tetracycline Repressor, domain 2"/>
    <property type="match status" value="1"/>
</dbReference>
<evidence type="ECO:0000259" key="3">
    <source>
        <dbReference type="PROSITE" id="PS50977"/>
    </source>
</evidence>
<dbReference type="PANTHER" id="PTHR43479">
    <property type="entry name" value="ACREF/ENVCD OPERON REPRESSOR-RELATED"/>
    <property type="match status" value="1"/>
</dbReference>
<evidence type="ECO:0000313" key="5">
    <source>
        <dbReference type="Proteomes" id="UP000644875"/>
    </source>
</evidence>
<dbReference type="InterPro" id="IPR023772">
    <property type="entry name" value="DNA-bd_HTH_TetR-type_CS"/>
</dbReference>
<dbReference type="PANTHER" id="PTHR43479:SF11">
    <property type="entry name" value="ACREF_ENVCD OPERON REPRESSOR-RELATED"/>
    <property type="match status" value="1"/>
</dbReference>
<dbReference type="InterPro" id="IPR050624">
    <property type="entry name" value="HTH-type_Tx_Regulator"/>
</dbReference>
<protein>
    <submittedName>
        <fullName evidence="4">TetR/AcrR family transcriptional regulator</fullName>
    </submittedName>
</protein>
<dbReference type="PROSITE" id="PS50977">
    <property type="entry name" value="HTH_TETR_2"/>
    <property type="match status" value="1"/>
</dbReference>
<dbReference type="PRINTS" id="PR00455">
    <property type="entry name" value="HTHTETR"/>
</dbReference>
<evidence type="ECO:0000256" key="1">
    <source>
        <dbReference type="ARBA" id="ARBA00023125"/>
    </source>
</evidence>
<dbReference type="InterPro" id="IPR036271">
    <property type="entry name" value="Tet_transcr_reg_TetR-rel_C_sf"/>
</dbReference>
<evidence type="ECO:0000313" key="4">
    <source>
        <dbReference type="EMBL" id="MBJ8350035.1"/>
    </source>
</evidence>